<dbReference type="OrthoDB" id="244732at2"/>
<evidence type="ECO:0000259" key="1">
    <source>
        <dbReference type="Pfam" id="PF13360"/>
    </source>
</evidence>
<reference evidence="2 3" key="1">
    <citation type="submission" date="2019-02" db="EMBL/GenBank/DDBJ databases">
        <title>Deep-cultivation of Planctomycetes and their phenomic and genomic characterization uncovers novel biology.</title>
        <authorList>
            <person name="Wiegand S."/>
            <person name="Jogler M."/>
            <person name="Boedeker C."/>
            <person name="Pinto D."/>
            <person name="Vollmers J."/>
            <person name="Rivas-Marin E."/>
            <person name="Kohn T."/>
            <person name="Peeters S.H."/>
            <person name="Heuer A."/>
            <person name="Rast P."/>
            <person name="Oberbeckmann S."/>
            <person name="Bunk B."/>
            <person name="Jeske O."/>
            <person name="Meyerdierks A."/>
            <person name="Storesund J.E."/>
            <person name="Kallscheuer N."/>
            <person name="Luecker S."/>
            <person name="Lage O.M."/>
            <person name="Pohl T."/>
            <person name="Merkel B.J."/>
            <person name="Hornburger P."/>
            <person name="Mueller R.-W."/>
            <person name="Bruemmer F."/>
            <person name="Labrenz M."/>
            <person name="Spormann A.M."/>
            <person name="Op Den Camp H."/>
            <person name="Overmann J."/>
            <person name="Amann R."/>
            <person name="Jetten M.S.M."/>
            <person name="Mascher T."/>
            <person name="Medema M.H."/>
            <person name="Devos D.P."/>
            <person name="Kaster A.-K."/>
            <person name="Ovreas L."/>
            <person name="Rohde M."/>
            <person name="Galperin M.Y."/>
            <person name="Jogler C."/>
        </authorList>
    </citation>
    <scope>NUCLEOTIDE SEQUENCE [LARGE SCALE GENOMIC DNA]</scope>
    <source>
        <strain evidence="2 3">Pla100</strain>
    </source>
</reference>
<sequence length="426" mass="46371">MLIRPFIPKYLLFVVTLLTVVVVEATAFSENWGHWRGAGGNGVAVDANPPVSFSSTENIAWKTPIEGSGSGSPVIWQDVVFVTSAIEQRDNPNGSHRFVLYCIDRKTGKIVWQRVAAEGTPHEGTHETNTYASASPCTDGVRVYASFGSRGLYAYTFDGELVWKRNFGNMQMRNGFGEGSSPTISGNRLIVPWDHEGPSQLYSLDTATGEIVWQVARDEVSNWGTPLIIEHDGKKQIITTGENLVRSYDFDSGALLWYVGGQTQRPAASPVAGDGLVFVGSGFRGSFLGAFRPDGRGDIEDTSHVVWTRDRDTPDIGSPLLSNSRLYFYKGKTGLLTCVDAATGEPHYVTARIDGLGSIYASPVAAGGYVYLTDRSGTIVVIRESNELEIVSTNSMNETVDATPAPVDNQLFVRGARHLFCVEARQ</sequence>
<keyword evidence="3" id="KW-1185">Reference proteome</keyword>
<dbReference type="Pfam" id="PF13360">
    <property type="entry name" value="PQQ_2"/>
    <property type="match status" value="1"/>
</dbReference>
<dbReference type="SMART" id="SM00564">
    <property type="entry name" value="PQQ"/>
    <property type="match status" value="4"/>
</dbReference>
<dbReference type="AlphaFoldDB" id="A0A5C6B0U6"/>
<protein>
    <submittedName>
        <fullName evidence="2">Outer membrane biogenesis protein BamB</fullName>
    </submittedName>
</protein>
<name>A0A5C6B0U6_9BACT</name>
<dbReference type="Gene3D" id="2.130.10.10">
    <property type="entry name" value="YVTN repeat-like/Quinoprotein amine dehydrogenase"/>
    <property type="match status" value="2"/>
</dbReference>
<dbReference type="InterPro" id="IPR002372">
    <property type="entry name" value="PQQ_rpt_dom"/>
</dbReference>
<comment type="caution">
    <text evidence="2">The sequence shown here is derived from an EMBL/GenBank/DDBJ whole genome shotgun (WGS) entry which is preliminary data.</text>
</comment>
<evidence type="ECO:0000313" key="3">
    <source>
        <dbReference type="Proteomes" id="UP000316213"/>
    </source>
</evidence>
<proteinExistence type="predicted"/>
<dbReference type="SUPFAM" id="SSF50998">
    <property type="entry name" value="Quinoprotein alcohol dehydrogenase-like"/>
    <property type="match status" value="1"/>
</dbReference>
<organism evidence="2 3">
    <name type="scientific">Neorhodopirellula pilleata</name>
    <dbReference type="NCBI Taxonomy" id="2714738"/>
    <lineage>
        <taxon>Bacteria</taxon>
        <taxon>Pseudomonadati</taxon>
        <taxon>Planctomycetota</taxon>
        <taxon>Planctomycetia</taxon>
        <taxon>Pirellulales</taxon>
        <taxon>Pirellulaceae</taxon>
        <taxon>Neorhodopirellula</taxon>
    </lineage>
</organism>
<dbReference type="Proteomes" id="UP000316213">
    <property type="component" value="Unassembled WGS sequence"/>
</dbReference>
<dbReference type="InterPro" id="IPR011047">
    <property type="entry name" value="Quinoprotein_ADH-like_sf"/>
</dbReference>
<dbReference type="PANTHER" id="PTHR34512:SF30">
    <property type="entry name" value="OUTER MEMBRANE PROTEIN ASSEMBLY FACTOR BAMB"/>
    <property type="match status" value="1"/>
</dbReference>
<evidence type="ECO:0000313" key="2">
    <source>
        <dbReference type="EMBL" id="TWU04004.1"/>
    </source>
</evidence>
<dbReference type="EMBL" id="SJPM01000001">
    <property type="protein sequence ID" value="TWU04004.1"/>
    <property type="molecule type" value="Genomic_DNA"/>
</dbReference>
<gene>
    <name evidence="2" type="ORF">Pla100_09400</name>
</gene>
<dbReference type="InterPro" id="IPR015943">
    <property type="entry name" value="WD40/YVTN_repeat-like_dom_sf"/>
</dbReference>
<dbReference type="PANTHER" id="PTHR34512">
    <property type="entry name" value="CELL SURFACE PROTEIN"/>
    <property type="match status" value="1"/>
</dbReference>
<feature type="domain" description="Pyrrolo-quinoline quinone repeat" evidence="1">
    <location>
        <begin position="158"/>
        <end position="385"/>
    </location>
</feature>
<accession>A0A5C6B0U6</accession>
<dbReference type="InterPro" id="IPR018391">
    <property type="entry name" value="PQQ_b-propeller_rpt"/>
</dbReference>